<evidence type="ECO:0008006" key="5">
    <source>
        <dbReference type="Google" id="ProtNLM"/>
    </source>
</evidence>
<keyword evidence="2" id="KW-1133">Transmembrane helix</keyword>
<gene>
    <name evidence="3" type="ORF">AB1Y20_004383</name>
</gene>
<keyword evidence="2" id="KW-0472">Membrane</keyword>
<evidence type="ECO:0000256" key="1">
    <source>
        <dbReference type="SAM" id="MobiDB-lite"/>
    </source>
</evidence>
<name>A0AB34IW66_PRYPA</name>
<dbReference type="AlphaFoldDB" id="A0AB34IW66"/>
<feature type="region of interest" description="Disordered" evidence="1">
    <location>
        <begin position="136"/>
        <end position="207"/>
    </location>
</feature>
<sequence>MARGLETAPPRRARRYAVLAHTPWWRSLQGSHGWQPVRTGAPRRAPPPWRRCAPPCACGALSSALSALLLLVLLALAVGALALGTPAGAPTSDALRRSFGALVAAAGGTARLSPPAPPRPLARGNASRPHVAALLSLSSPPALPPPPPPPPSPPGSAPAGPSRPPPHPPPHPPPPPAPPPPPSPPSRPSRPPSPLQPPRPLRGPLSSERCDALLRDDRHLFRRMWARHGWAKMRSGEPPCWEVDRENLQRTIGADAFFDAVRTGRYCYSNWYEGNPGDLGRQERVPSFEAAAPALLGFDGDIVDFCAGALRHESDEDENHAYTCVKANFNILNLVGKQIPYNICRNLEWQACAASGKLPGQRGARIVFATPPNALVLDSGPHPLGACGGWMPPANRRSDRTGWANDDIFFLEVCLFNQICSNGPELFRLSAGEEFQCRFDPSKVTELQSILARPAPPALLLQSACDSADEDRD</sequence>
<organism evidence="3 4">
    <name type="scientific">Prymnesium parvum</name>
    <name type="common">Toxic golden alga</name>
    <dbReference type="NCBI Taxonomy" id="97485"/>
    <lineage>
        <taxon>Eukaryota</taxon>
        <taxon>Haptista</taxon>
        <taxon>Haptophyta</taxon>
        <taxon>Prymnesiophyceae</taxon>
        <taxon>Prymnesiales</taxon>
        <taxon>Prymnesiaceae</taxon>
        <taxon>Prymnesium</taxon>
    </lineage>
</organism>
<accession>A0AB34IW66</accession>
<keyword evidence="2" id="KW-0812">Transmembrane</keyword>
<evidence type="ECO:0000256" key="2">
    <source>
        <dbReference type="SAM" id="Phobius"/>
    </source>
</evidence>
<protein>
    <recommendedName>
        <fullName evidence="5">ADP-ribosyl cyclase/cyclic ADP-ribose hydrolase</fullName>
    </recommendedName>
</protein>
<evidence type="ECO:0000313" key="3">
    <source>
        <dbReference type="EMBL" id="KAL1508267.1"/>
    </source>
</evidence>
<feature type="transmembrane region" description="Helical" evidence="2">
    <location>
        <begin position="60"/>
        <end position="83"/>
    </location>
</feature>
<feature type="compositionally biased region" description="Pro residues" evidence="1">
    <location>
        <begin position="141"/>
        <end position="201"/>
    </location>
</feature>
<feature type="region of interest" description="Disordered" evidence="1">
    <location>
        <begin position="109"/>
        <end position="128"/>
    </location>
</feature>
<reference evidence="3 4" key="1">
    <citation type="journal article" date="2024" name="Science">
        <title>Giant polyketide synthase enzymes in the biosynthesis of giant marine polyether toxins.</title>
        <authorList>
            <person name="Fallon T.R."/>
            <person name="Shende V.V."/>
            <person name="Wierzbicki I.H."/>
            <person name="Pendleton A.L."/>
            <person name="Watervoot N.F."/>
            <person name="Auber R.P."/>
            <person name="Gonzalez D.J."/>
            <person name="Wisecaver J.H."/>
            <person name="Moore B.S."/>
        </authorList>
    </citation>
    <scope>NUCLEOTIDE SEQUENCE [LARGE SCALE GENOMIC DNA]</scope>
    <source>
        <strain evidence="3 4">12B1</strain>
    </source>
</reference>
<dbReference type="EMBL" id="JBGBPQ010000016">
    <property type="protein sequence ID" value="KAL1508267.1"/>
    <property type="molecule type" value="Genomic_DNA"/>
</dbReference>
<keyword evidence="4" id="KW-1185">Reference proteome</keyword>
<proteinExistence type="predicted"/>
<evidence type="ECO:0000313" key="4">
    <source>
        <dbReference type="Proteomes" id="UP001515480"/>
    </source>
</evidence>
<comment type="caution">
    <text evidence="3">The sequence shown here is derived from an EMBL/GenBank/DDBJ whole genome shotgun (WGS) entry which is preliminary data.</text>
</comment>
<dbReference type="Proteomes" id="UP001515480">
    <property type="component" value="Unassembled WGS sequence"/>
</dbReference>